<dbReference type="InterPro" id="IPR051345">
    <property type="entry name" value="Importin_beta-like_NTR"/>
</dbReference>
<dbReference type="GO" id="GO:0005737">
    <property type="term" value="C:cytoplasm"/>
    <property type="evidence" value="ECO:0007669"/>
    <property type="project" value="TreeGrafter"/>
</dbReference>
<dbReference type="Pfam" id="PF08389">
    <property type="entry name" value="Xpo1"/>
    <property type="match status" value="1"/>
</dbReference>
<comment type="similarity">
    <text evidence="2">Belongs to the importin beta family.</text>
</comment>
<dbReference type="GO" id="GO:0005634">
    <property type="term" value="C:nucleus"/>
    <property type="evidence" value="ECO:0007669"/>
    <property type="project" value="UniProtKB-SubCell"/>
</dbReference>
<evidence type="ECO:0000256" key="3">
    <source>
        <dbReference type="ARBA" id="ARBA00022448"/>
    </source>
</evidence>
<organism evidence="6 8">
    <name type="scientific">Rotaria magnacalcarata</name>
    <dbReference type="NCBI Taxonomy" id="392030"/>
    <lineage>
        <taxon>Eukaryota</taxon>
        <taxon>Metazoa</taxon>
        <taxon>Spiralia</taxon>
        <taxon>Gnathifera</taxon>
        <taxon>Rotifera</taxon>
        <taxon>Eurotatoria</taxon>
        <taxon>Bdelloidea</taxon>
        <taxon>Philodinida</taxon>
        <taxon>Philodinidae</taxon>
        <taxon>Rotaria</taxon>
    </lineage>
</organism>
<accession>A0A8S3F532</accession>
<keyword evidence="4" id="KW-0539">Nucleus</keyword>
<proteinExistence type="inferred from homology"/>
<dbReference type="Proteomes" id="UP000681720">
    <property type="component" value="Unassembled WGS sequence"/>
</dbReference>
<keyword evidence="3" id="KW-0813">Transport</keyword>
<evidence type="ECO:0000313" key="8">
    <source>
        <dbReference type="Proteomes" id="UP000681967"/>
    </source>
</evidence>
<evidence type="ECO:0000256" key="4">
    <source>
        <dbReference type="ARBA" id="ARBA00023242"/>
    </source>
</evidence>
<name>A0A8S3F532_9BILA</name>
<gene>
    <name evidence="6" type="ORF">BYL167_LOCUS64669</name>
    <name evidence="7" type="ORF">GIL414_LOCUS73538</name>
</gene>
<evidence type="ECO:0000256" key="2">
    <source>
        <dbReference type="ARBA" id="ARBA00007991"/>
    </source>
</evidence>
<evidence type="ECO:0000313" key="6">
    <source>
        <dbReference type="EMBL" id="CAF5103363.1"/>
    </source>
</evidence>
<feature type="non-terminal residue" evidence="6">
    <location>
        <position position="1"/>
    </location>
</feature>
<dbReference type="InterPro" id="IPR011989">
    <property type="entry name" value="ARM-like"/>
</dbReference>
<dbReference type="Proteomes" id="UP000681967">
    <property type="component" value="Unassembled WGS sequence"/>
</dbReference>
<dbReference type="PANTHER" id="PTHR12363:SF33">
    <property type="entry name" value="IMPORTIN-13"/>
    <property type="match status" value="1"/>
</dbReference>
<dbReference type="Gene3D" id="1.25.10.10">
    <property type="entry name" value="Leucine-rich Repeat Variant"/>
    <property type="match status" value="1"/>
</dbReference>
<comment type="subcellular location">
    <subcellularLocation>
        <location evidence="1">Nucleus</location>
    </subcellularLocation>
</comment>
<dbReference type="GO" id="GO:0006606">
    <property type="term" value="P:protein import into nucleus"/>
    <property type="evidence" value="ECO:0007669"/>
    <property type="project" value="TreeGrafter"/>
</dbReference>
<dbReference type="SUPFAM" id="SSF48371">
    <property type="entry name" value="ARM repeat"/>
    <property type="match status" value="1"/>
</dbReference>
<dbReference type="InterPro" id="IPR013598">
    <property type="entry name" value="Exportin-1/Importin-b-like"/>
</dbReference>
<dbReference type="EMBL" id="CAJOBH010239322">
    <property type="protein sequence ID" value="CAF5103363.1"/>
    <property type="molecule type" value="Genomic_DNA"/>
</dbReference>
<protein>
    <recommendedName>
        <fullName evidence="5">Exportin-1/Importin-beta-like domain-containing protein</fullName>
    </recommendedName>
</protein>
<dbReference type="PANTHER" id="PTHR12363">
    <property type="entry name" value="TRANSPORTIN 3 AND IMPORTIN 13"/>
    <property type="match status" value="1"/>
</dbReference>
<evidence type="ECO:0000256" key="1">
    <source>
        <dbReference type="ARBA" id="ARBA00004123"/>
    </source>
</evidence>
<evidence type="ECO:0000259" key="5">
    <source>
        <dbReference type="Pfam" id="PF08389"/>
    </source>
</evidence>
<evidence type="ECO:0000313" key="7">
    <source>
        <dbReference type="EMBL" id="CAF5192571.1"/>
    </source>
</evidence>
<dbReference type="InterPro" id="IPR016024">
    <property type="entry name" value="ARM-type_fold"/>
</dbReference>
<dbReference type="AlphaFoldDB" id="A0A8S3F532"/>
<feature type="domain" description="Exportin-1/Importin-beta-like" evidence="5">
    <location>
        <begin position="110"/>
        <end position="188"/>
    </location>
</feature>
<reference evidence="6" key="1">
    <citation type="submission" date="2021-02" db="EMBL/GenBank/DDBJ databases">
        <authorList>
            <person name="Nowell W R."/>
        </authorList>
    </citation>
    <scope>NUCLEOTIDE SEQUENCE</scope>
</reference>
<dbReference type="EMBL" id="CAJOBJ010338847">
    <property type="protein sequence ID" value="CAF5192571.1"/>
    <property type="molecule type" value="Genomic_DNA"/>
</dbReference>
<comment type="caution">
    <text evidence="6">The sequence shown here is derived from an EMBL/GenBank/DDBJ whole genome shotgun (WGS) entry which is preliminary data.</text>
</comment>
<sequence length="196" mass="22737">MTDTNMITDYSAEDIERIINGFYSPTSQLTIEQRQQLNAILENLQYSKLAWDFSWKLLDINKSASVQFFGAVALCNKISKHLSELDDNQIQQLFQQLIQRLIFYISIHSKQIITKLTVALDHLILHMIPDKWNNGIVTIVNLFTQSQNAFLLQHPEKGHLIVLNILTILPEEFSRVNVSKSQRSLIRLELEKEFPN</sequence>